<dbReference type="InterPro" id="IPR040256">
    <property type="entry name" value="At4g02000-like"/>
</dbReference>
<gene>
    <name evidence="3" type="ORF">DKX38_004315</name>
</gene>
<feature type="compositionally biased region" description="Basic and acidic residues" evidence="1">
    <location>
        <begin position="366"/>
        <end position="382"/>
    </location>
</feature>
<comment type="caution">
    <text evidence="3">The sequence shown here is derived from an EMBL/GenBank/DDBJ whole genome shotgun (WGS) entry which is preliminary data.</text>
</comment>
<proteinExistence type="predicted"/>
<dbReference type="EMBL" id="VDCV01000003">
    <property type="protein sequence ID" value="KAB5564261.1"/>
    <property type="molecule type" value="Genomic_DNA"/>
</dbReference>
<feature type="compositionally biased region" description="Polar residues" evidence="1">
    <location>
        <begin position="339"/>
        <end position="356"/>
    </location>
</feature>
<dbReference type="AlphaFoldDB" id="A0A5N5NCT4"/>
<feature type="region of interest" description="Disordered" evidence="1">
    <location>
        <begin position="255"/>
        <end position="434"/>
    </location>
</feature>
<evidence type="ECO:0000256" key="1">
    <source>
        <dbReference type="SAM" id="MobiDB-lite"/>
    </source>
</evidence>
<organism evidence="3 4">
    <name type="scientific">Salix brachista</name>
    <dbReference type="NCBI Taxonomy" id="2182728"/>
    <lineage>
        <taxon>Eukaryota</taxon>
        <taxon>Viridiplantae</taxon>
        <taxon>Streptophyta</taxon>
        <taxon>Embryophyta</taxon>
        <taxon>Tracheophyta</taxon>
        <taxon>Spermatophyta</taxon>
        <taxon>Magnoliopsida</taxon>
        <taxon>eudicotyledons</taxon>
        <taxon>Gunneridae</taxon>
        <taxon>Pentapetalae</taxon>
        <taxon>rosids</taxon>
        <taxon>fabids</taxon>
        <taxon>Malpighiales</taxon>
        <taxon>Salicaceae</taxon>
        <taxon>Saliceae</taxon>
        <taxon>Salix</taxon>
    </lineage>
</organism>
<keyword evidence="4" id="KW-1185">Reference proteome</keyword>
<dbReference type="InterPro" id="IPR025558">
    <property type="entry name" value="DUF4283"/>
</dbReference>
<feature type="region of interest" description="Disordered" evidence="1">
    <location>
        <begin position="1"/>
        <end position="54"/>
    </location>
</feature>
<feature type="compositionally biased region" description="Basic and acidic residues" evidence="1">
    <location>
        <begin position="30"/>
        <end position="43"/>
    </location>
</feature>
<reference evidence="4" key="1">
    <citation type="journal article" date="2019" name="Gigascience">
        <title>De novo genome assembly of the endangered Acer yangbiense, a plant species with extremely small populations endemic to Yunnan Province, China.</title>
        <authorList>
            <person name="Yang J."/>
            <person name="Wariss H.M."/>
            <person name="Tao L."/>
            <person name="Zhang R."/>
            <person name="Yun Q."/>
            <person name="Hollingsworth P."/>
            <person name="Dao Z."/>
            <person name="Luo G."/>
            <person name="Guo H."/>
            <person name="Ma Y."/>
            <person name="Sun W."/>
        </authorList>
    </citation>
    <scope>NUCLEOTIDE SEQUENCE [LARGE SCALE GENOMIC DNA]</scope>
    <source>
        <strain evidence="4">cv. br00</strain>
    </source>
</reference>
<dbReference type="PANTHER" id="PTHR31286:SF99">
    <property type="entry name" value="DUF4283 DOMAIN-CONTAINING PROTEIN"/>
    <property type="match status" value="1"/>
</dbReference>
<name>A0A5N5NCT4_9ROSI</name>
<sequence length="434" mass="49106">MATHNENPTHPQPLPDKKEGRDTPQATWADRVRVTDSSTRHTLDPIPQQPAGSRLKIPTGMKLLNMDQWSRCMIGFFTGCRLPYHAVNLIARKVWGPYGLEQVFTMEDSFLIFRFKTEESVLEVMEKGPWMFGGKNIILQKWTPQFQFDRSKIGHVSVWIRLRGLPLPLWTRQGLSMAASMVGKPQSRDGQTISCKRLDYARLCVELDARLPFIHHFEVESPLTQEPVKVNVEYEWKPSRCEVCQSFGHKCAMPEPVPKAAGRGKEEVVDQTQRQGRPMTREKHQQKKDASHRARPEVDKQLAVEQPLRREGKQPMADASPTRSPMQKLHVQQVAHSIKQPSQTKQVPEVSTQSSVGKGGQNGATKQKDTQCSKDSMQDNRDPTAIVRVHKTDAEDEVSSGDSHTPPAGETNIRTVPVVRKKKKGRNKNEARGL</sequence>
<dbReference type="Pfam" id="PF14111">
    <property type="entry name" value="DUF4283"/>
    <property type="match status" value="1"/>
</dbReference>
<evidence type="ECO:0000313" key="3">
    <source>
        <dbReference type="EMBL" id="KAB5564261.1"/>
    </source>
</evidence>
<feature type="domain" description="DUF4283" evidence="2">
    <location>
        <begin position="66"/>
        <end position="149"/>
    </location>
</feature>
<evidence type="ECO:0000259" key="2">
    <source>
        <dbReference type="Pfam" id="PF14111"/>
    </source>
</evidence>
<dbReference type="PANTHER" id="PTHR31286">
    <property type="entry name" value="GLYCINE-RICH CELL WALL STRUCTURAL PROTEIN 1.8-LIKE"/>
    <property type="match status" value="1"/>
</dbReference>
<dbReference type="Proteomes" id="UP000326939">
    <property type="component" value="Chromosome 3"/>
</dbReference>
<accession>A0A5N5NCT4</accession>
<protein>
    <recommendedName>
        <fullName evidence="2">DUF4283 domain-containing protein</fullName>
    </recommendedName>
</protein>
<feature type="compositionally biased region" description="Basic and acidic residues" evidence="1">
    <location>
        <begin position="279"/>
        <end position="313"/>
    </location>
</feature>
<evidence type="ECO:0000313" key="4">
    <source>
        <dbReference type="Proteomes" id="UP000326939"/>
    </source>
</evidence>